<evidence type="ECO:0000313" key="2">
    <source>
        <dbReference type="EMBL" id="CAG7887002.1"/>
    </source>
</evidence>
<dbReference type="EMBL" id="LS974617">
    <property type="protein sequence ID" value="CAG7887002.1"/>
    <property type="molecule type" value="Genomic_DNA"/>
</dbReference>
<dbReference type="NCBIfam" id="TIGR01640">
    <property type="entry name" value="F_box_assoc_1"/>
    <property type="match status" value="1"/>
</dbReference>
<organism evidence="2 3">
    <name type="scientific">Brassica campestris</name>
    <name type="common">Field mustard</name>
    <dbReference type="NCBI Taxonomy" id="3711"/>
    <lineage>
        <taxon>Eukaryota</taxon>
        <taxon>Viridiplantae</taxon>
        <taxon>Streptophyta</taxon>
        <taxon>Embryophyta</taxon>
        <taxon>Tracheophyta</taxon>
        <taxon>Spermatophyta</taxon>
        <taxon>Magnoliopsida</taxon>
        <taxon>eudicotyledons</taxon>
        <taxon>Gunneridae</taxon>
        <taxon>Pentapetalae</taxon>
        <taxon>rosids</taxon>
        <taxon>malvids</taxon>
        <taxon>Brassicales</taxon>
        <taxon>Brassicaceae</taxon>
        <taxon>Brassiceae</taxon>
        <taxon>Brassica</taxon>
    </lineage>
</organism>
<name>A0A8D9LU70_BRACM</name>
<dbReference type="Gramene" id="A01p10780.2_BraZ1">
    <property type="protein sequence ID" value="A01p10780.2_BraZ1.CDS"/>
    <property type="gene ID" value="A01g10780.2_BraZ1"/>
</dbReference>
<dbReference type="PANTHER" id="PTHR31672">
    <property type="entry name" value="BNACNNG10540D PROTEIN"/>
    <property type="match status" value="1"/>
</dbReference>
<protein>
    <recommendedName>
        <fullName evidence="1">F-box associated beta-propeller type 1 domain-containing protein</fullName>
    </recommendedName>
</protein>
<dbReference type="InterPro" id="IPR006527">
    <property type="entry name" value="F-box-assoc_dom_typ1"/>
</dbReference>
<accession>A0A8D9LU70</accession>
<reference evidence="2 3" key="1">
    <citation type="submission" date="2021-07" db="EMBL/GenBank/DDBJ databases">
        <authorList>
            <consortium name="Genoscope - CEA"/>
            <person name="William W."/>
        </authorList>
    </citation>
    <scope>NUCLEOTIDE SEQUENCE [LARGE SCALE GENOMIC DNA]</scope>
</reference>
<gene>
    <name evidence="2" type="ORF">BRAPAZ1V2_A01P10780.2</name>
</gene>
<dbReference type="PANTHER" id="PTHR31672:SF13">
    <property type="entry name" value="F-BOX PROTEIN CPR30-LIKE"/>
    <property type="match status" value="1"/>
</dbReference>
<dbReference type="InterPro" id="IPR017451">
    <property type="entry name" value="F-box-assoc_interact_dom"/>
</dbReference>
<dbReference type="InterPro" id="IPR050796">
    <property type="entry name" value="SCF_F-box_component"/>
</dbReference>
<evidence type="ECO:0000313" key="3">
    <source>
        <dbReference type="Proteomes" id="UP000694005"/>
    </source>
</evidence>
<dbReference type="AlphaFoldDB" id="A0A8D9LU70"/>
<evidence type="ECO:0000259" key="1">
    <source>
        <dbReference type="Pfam" id="PF07734"/>
    </source>
</evidence>
<dbReference type="Pfam" id="PF07734">
    <property type="entry name" value="FBA_1"/>
    <property type="match status" value="1"/>
</dbReference>
<dbReference type="Proteomes" id="UP000694005">
    <property type="component" value="Chromosome A01"/>
</dbReference>
<proteinExistence type="predicted"/>
<feature type="domain" description="F-box associated beta-propeller type 1" evidence="1">
    <location>
        <begin position="1"/>
        <end position="320"/>
    </location>
</feature>
<sequence length="337" mass="39019">MMASNKIYPFSFDIQGIRKHNSSVDPSMKQVNLLDQVEISKVFHCDGLLLCVTKDNTKLLVWNPYVGQTRWIRPRKCFKKSDLYAIGYDNNNKVRNYKILRLDRYCGIRLEIYDFSSDSWSVLGVISHCIIYQFRRGVTLKGCNYYLGSVRKTSTAPSFKSCLLCFDYTRERYGQPLPIPYNNNFHKQAVSLSTAREENIAALYFDSRLYGTSEIWVTNKIEHNAVSWSKFFKVEMTMMNQLRVLNFGLNADIFFVDEENKVAVVITNSRSRSCNQPKASIIGEDGYFKSIKIGEMNSNLPTELYPLLVFSPYIPSLVQINRPLEKKKRKRCLTALD</sequence>